<sequence>MEDTLKMILDKLDTIESDLKQLKIDVKRDINNLEQETKQRIEQLDCNVTTTRRVLTEQVYKNTLEIEQLRK</sequence>
<dbReference type="Proteomes" id="UP001232584">
    <property type="component" value="Unassembled WGS sequence"/>
</dbReference>
<feature type="coiled-coil region" evidence="1">
    <location>
        <begin position="5"/>
        <end position="47"/>
    </location>
</feature>
<accession>A0ABU0N3A4</accession>
<dbReference type="RefSeq" id="WP_307508906.1">
    <property type="nucleotide sequence ID" value="NZ_BAAACE010000028.1"/>
</dbReference>
<comment type="caution">
    <text evidence="2">The sequence shown here is derived from an EMBL/GenBank/DDBJ whole genome shotgun (WGS) entry which is preliminary data.</text>
</comment>
<reference evidence="2 3" key="1">
    <citation type="submission" date="2023-07" db="EMBL/GenBank/DDBJ databases">
        <title>Genomic Encyclopedia of Type Strains, Phase IV (KMG-IV): sequencing the most valuable type-strain genomes for metagenomic binning, comparative biology and taxonomic classification.</title>
        <authorList>
            <person name="Goeker M."/>
        </authorList>
    </citation>
    <scope>NUCLEOTIDE SEQUENCE [LARGE SCALE GENOMIC DNA]</scope>
    <source>
        <strain evidence="2 3">DSM 15049</strain>
    </source>
</reference>
<evidence type="ECO:0000313" key="3">
    <source>
        <dbReference type="Proteomes" id="UP001232584"/>
    </source>
</evidence>
<name>A0ABU0N3A4_9FIRM</name>
<keyword evidence="1" id="KW-0175">Coiled coil</keyword>
<protein>
    <submittedName>
        <fullName evidence="2">Uncharacterized protein</fullName>
    </submittedName>
</protein>
<evidence type="ECO:0000313" key="2">
    <source>
        <dbReference type="EMBL" id="MDQ0557621.1"/>
    </source>
</evidence>
<organism evidence="2 3">
    <name type="scientific">Paraclostridium ghonii</name>
    <dbReference type="NCBI Taxonomy" id="29358"/>
    <lineage>
        <taxon>Bacteria</taxon>
        <taxon>Bacillati</taxon>
        <taxon>Bacillota</taxon>
        <taxon>Clostridia</taxon>
        <taxon>Peptostreptococcales</taxon>
        <taxon>Peptostreptococcaceae</taxon>
        <taxon>Paraclostridium</taxon>
    </lineage>
</organism>
<proteinExistence type="predicted"/>
<gene>
    <name evidence="2" type="ORF">QOZ92_002756</name>
</gene>
<evidence type="ECO:0000256" key="1">
    <source>
        <dbReference type="SAM" id="Coils"/>
    </source>
</evidence>
<dbReference type="EMBL" id="JAUSWG010000013">
    <property type="protein sequence ID" value="MDQ0557621.1"/>
    <property type="molecule type" value="Genomic_DNA"/>
</dbReference>
<keyword evidence="3" id="KW-1185">Reference proteome</keyword>